<evidence type="ECO:0008006" key="4">
    <source>
        <dbReference type="Google" id="ProtNLM"/>
    </source>
</evidence>
<dbReference type="Proteomes" id="UP001500689">
    <property type="component" value="Unassembled WGS sequence"/>
</dbReference>
<evidence type="ECO:0000256" key="1">
    <source>
        <dbReference type="SAM" id="MobiDB-lite"/>
    </source>
</evidence>
<gene>
    <name evidence="2" type="ORF">GCM10022222_66830</name>
</gene>
<evidence type="ECO:0000313" key="3">
    <source>
        <dbReference type="Proteomes" id="UP001500689"/>
    </source>
</evidence>
<feature type="region of interest" description="Disordered" evidence="1">
    <location>
        <begin position="13"/>
        <end position="32"/>
    </location>
</feature>
<dbReference type="EMBL" id="BAAAZN010000018">
    <property type="protein sequence ID" value="GAA3573171.1"/>
    <property type="molecule type" value="Genomic_DNA"/>
</dbReference>
<reference evidence="3" key="1">
    <citation type="journal article" date="2019" name="Int. J. Syst. Evol. Microbiol.">
        <title>The Global Catalogue of Microorganisms (GCM) 10K type strain sequencing project: providing services to taxonomists for standard genome sequencing and annotation.</title>
        <authorList>
            <consortium name="The Broad Institute Genomics Platform"/>
            <consortium name="The Broad Institute Genome Sequencing Center for Infectious Disease"/>
            <person name="Wu L."/>
            <person name="Ma J."/>
        </authorList>
    </citation>
    <scope>NUCLEOTIDE SEQUENCE [LARGE SCALE GENOMIC DNA]</scope>
    <source>
        <strain evidence="3">JCM 16898</strain>
    </source>
</reference>
<evidence type="ECO:0000313" key="2">
    <source>
        <dbReference type="EMBL" id="GAA3573171.1"/>
    </source>
</evidence>
<organism evidence="2 3">
    <name type="scientific">Amycolatopsis ultiminotia</name>
    <dbReference type="NCBI Taxonomy" id="543629"/>
    <lineage>
        <taxon>Bacteria</taxon>
        <taxon>Bacillati</taxon>
        <taxon>Actinomycetota</taxon>
        <taxon>Actinomycetes</taxon>
        <taxon>Pseudonocardiales</taxon>
        <taxon>Pseudonocardiaceae</taxon>
        <taxon>Amycolatopsis</taxon>
    </lineage>
</organism>
<proteinExistence type="predicted"/>
<sequence length="119" mass="12944">MLRRRSLALFRGPGPVSPAPVPEEAAMSSAQSTTYPATRSALLLRRRIAAYFTGGIEEIPALVRVLRETDRHVHDLSVDVRDGVTESSMVCAVLVAADEVDPLLERLRRLPAVVSAEPV</sequence>
<protein>
    <recommendedName>
        <fullName evidence="4">ACT domain-containing protein</fullName>
    </recommendedName>
</protein>
<comment type="caution">
    <text evidence="2">The sequence shown here is derived from an EMBL/GenBank/DDBJ whole genome shotgun (WGS) entry which is preliminary data.</text>
</comment>
<name>A0ABP6Y0Z1_9PSEU</name>
<keyword evidence="3" id="KW-1185">Reference proteome</keyword>
<accession>A0ABP6Y0Z1</accession>